<dbReference type="PANTHER" id="PTHR47422:SF1">
    <property type="entry name" value="DNAJ HEAT SHOCK N-TERMINAL DOMAIN-CONTAINING PROTEIN"/>
    <property type="match status" value="1"/>
</dbReference>
<evidence type="ECO:0000313" key="4">
    <source>
        <dbReference type="EMBL" id="CAD8710683.1"/>
    </source>
</evidence>
<dbReference type="AlphaFoldDB" id="A0A6U3GUU9"/>
<organism evidence="3">
    <name type="scientific">Mantoniella antarctica</name>
    <dbReference type="NCBI Taxonomy" id="81844"/>
    <lineage>
        <taxon>Eukaryota</taxon>
        <taxon>Viridiplantae</taxon>
        <taxon>Chlorophyta</taxon>
        <taxon>Mamiellophyceae</taxon>
        <taxon>Mamiellales</taxon>
        <taxon>Mamiellaceae</taxon>
        <taxon>Mantoniella</taxon>
    </lineage>
</organism>
<dbReference type="PROSITE" id="PS50076">
    <property type="entry name" value="DNAJ_2"/>
    <property type="match status" value="1"/>
</dbReference>
<sequence length="427" mass="45468">MAAAKAAAAAVADAAAAAAAMAADDMDDTVAVLTTSIGPTARPASAPASWELPTRAGKRTLGPMVPPRAMLEAAAAEMALEAAGPAPPEIVEEVELTGAAAREAAAKRVLKTAANAGDAYDILNVSPEDVAGVVKKAFWKLSLMVHPDKCDHPHAADAFDLVKKAHTCLADPSERSIIDGAREERTHREGFNEWLAEERQKAAWRKLQGEPLPGDDDLLNGPEQAEEQEGRGEWMTVLPKQMKPKAGGHTTSVTSFAAKTFVERDAATIADWTDTPKDQATREARLFLAAQEERYALPAVQAAAQAATAKEHEVLVDDFNQKRRARTLLEQHQERQEKETKAGKAREKAERKAKRQKTKDAGDAGGAGGDAVDGTGWAYKPWNRETDLEAGRGSSAITPDDMLKKAGGDLKGRFGGNKSTGGGRNFL</sequence>
<dbReference type="EMBL" id="HBFC01022277">
    <property type="protein sequence ID" value="CAD8710682.1"/>
    <property type="molecule type" value="Transcribed_RNA"/>
</dbReference>
<dbReference type="PRINTS" id="PR00625">
    <property type="entry name" value="JDOMAIN"/>
</dbReference>
<feature type="compositionally biased region" description="Basic and acidic residues" evidence="1">
    <location>
        <begin position="329"/>
        <end position="350"/>
    </location>
</feature>
<feature type="compositionally biased region" description="Gly residues" evidence="1">
    <location>
        <begin position="413"/>
        <end position="427"/>
    </location>
</feature>
<dbReference type="InterPro" id="IPR036869">
    <property type="entry name" value="J_dom_sf"/>
</dbReference>
<protein>
    <recommendedName>
        <fullName evidence="2">J domain-containing protein</fullName>
    </recommendedName>
</protein>
<feature type="region of interest" description="Disordered" evidence="1">
    <location>
        <begin position="208"/>
        <end position="232"/>
    </location>
</feature>
<feature type="region of interest" description="Disordered" evidence="1">
    <location>
        <begin position="329"/>
        <end position="427"/>
    </location>
</feature>
<dbReference type="InterPro" id="IPR022226">
    <property type="entry name" value="DUF3752"/>
</dbReference>
<dbReference type="InterPro" id="IPR001623">
    <property type="entry name" value="DnaJ_domain"/>
</dbReference>
<dbReference type="CDD" id="cd06257">
    <property type="entry name" value="DnaJ"/>
    <property type="match status" value="1"/>
</dbReference>
<evidence type="ECO:0000259" key="2">
    <source>
        <dbReference type="PROSITE" id="PS50076"/>
    </source>
</evidence>
<dbReference type="Gene3D" id="1.10.287.110">
    <property type="entry name" value="DnaJ domain"/>
    <property type="match status" value="1"/>
</dbReference>
<evidence type="ECO:0000256" key="1">
    <source>
        <dbReference type="SAM" id="MobiDB-lite"/>
    </source>
</evidence>
<feature type="compositionally biased region" description="Basic and acidic residues" evidence="1">
    <location>
        <begin position="401"/>
        <end position="412"/>
    </location>
</feature>
<evidence type="ECO:0000313" key="3">
    <source>
        <dbReference type="EMBL" id="CAD8710682.1"/>
    </source>
</evidence>
<name>A0A6U3GUU9_9CHLO</name>
<proteinExistence type="predicted"/>
<dbReference type="PANTHER" id="PTHR47422">
    <property type="entry name" value="DNAJ HEAT SHOCK N-TERMINAL DOMAIN-CONTAINING PROTEIN"/>
    <property type="match status" value="1"/>
</dbReference>
<feature type="domain" description="J" evidence="2">
    <location>
        <begin position="118"/>
        <end position="182"/>
    </location>
</feature>
<dbReference type="SUPFAM" id="SSF46565">
    <property type="entry name" value="Chaperone J-domain"/>
    <property type="match status" value="1"/>
</dbReference>
<reference evidence="3" key="1">
    <citation type="submission" date="2021-01" db="EMBL/GenBank/DDBJ databases">
        <authorList>
            <person name="Corre E."/>
            <person name="Pelletier E."/>
            <person name="Niang G."/>
            <person name="Scheremetjew M."/>
            <person name="Finn R."/>
            <person name="Kale V."/>
            <person name="Holt S."/>
            <person name="Cochrane G."/>
            <person name="Meng A."/>
            <person name="Brown T."/>
            <person name="Cohen L."/>
        </authorList>
    </citation>
    <scope>NUCLEOTIDE SEQUENCE</scope>
    <source>
        <strain evidence="3">SL-175</strain>
    </source>
</reference>
<dbReference type="EMBL" id="HBFC01022278">
    <property type="protein sequence ID" value="CAD8710683.1"/>
    <property type="molecule type" value="Transcribed_RNA"/>
</dbReference>
<dbReference type="SMART" id="SM00271">
    <property type="entry name" value="DnaJ"/>
    <property type="match status" value="1"/>
</dbReference>
<accession>A0A6U3GUU9</accession>
<dbReference type="Pfam" id="PF00226">
    <property type="entry name" value="DnaJ"/>
    <property type="match status" value="1"/>
</dbReference>
<gene>
    <name evidence="3" type="ORF">MANT1106_LOCUS13368</name>
    <name evidence="4" type="ORF">MANT1106_LOCUS13369</name>
</gene>
<dbReference type="Pfam" id="PF12572">
    <property type="entry name" value="DUF3752"/>
    <property type="match status" value="1"/>
</dbReference>